<keyword evidence="2" id="KW-1185">Reference proteome</keyword>
<reference evidence="1" key="1">
    <citation type="submission" date="2023-08" db="EMBL/GenBank/DDBJ databases">
        <authorList>
            <person name="Chen Y."/>
            <person name="Shah S."/>
            <person name="Dougan E. K."/>
            <person name="Thang M."/>
            <person name="Chan C."/>
        </authorList>
    </citation>
    <scope>NUCLEOTIDE SEQUENCE</scope>
</reference>
<evidence type="ECO:0000313" key="1">
    <source>
        <dbReference type="EMBL" id="CAJ1394041.1"/>
    </source>
</evidence>
<organism evidence="1 2">
    <name type="scientific">Effrenium voratum</name>
    <dbReference type="NCBI Taxonomy" id="2562239"/>
    <lineage>
        <taxon>Eukaryota</taxon>
        <taxon>Sar</taxon>
        <taxon>Alveolata</taxon>
        <taxon>Dinophyceae</taxon>
        <taxon>Suessiales</taxon>
        <taxon>Symbiodiniaceae</taxon>
        <taxon>Effrenium</taxon>
    </lineage>
</organism>
<accession>A0AA36N876</accession>
<comment type="caution">
    <text evidence="1">The sequence shown here is derived from an EMBL/GenBank/DDBJ whole genome shotgun (WGS) entry which is preliminary data.</text>
</comment>
<protein>
    <submittedName>
        <fullName evidence="1">Uncharacterized protein</fullName>
    </submittedName>
</protein>
<dbReference type="AlphaFoldDB" id="A0AA36N876"/>
<sequence>MEQLVGPAGKGRSGWTSALLELNPTRSGGSFSLELWRFWEQFQEPISLSTGTFETKARRSVCREDVRVALSGHYKLTEVPAVRLAGFCEAGLNQAFALATGLTVSGLPTWWSEDGQYFMYYAEQYQHWKVNGLRAVGGDGLAAVGPGKKRAGCGFAHSGQADGRSPAGLLQAAGWFEVDDGEWLSVTPSTFSSRAWSFRFQAEKGSTEESAALGDVRAASSGSGSAAFCGLRHSKALLLFLPPKPGSEAAQDCLIAQDGATALDDQLMKETGEPEVMTLQPPKSKL</sequence>
<gene>
    <name evidence="1" type="ORF">EVOR1521_LOCUS18784</name>
</gene>
<name>A0AA36N876_9DINO</name>
<evidence type="ECO:0000313" key="2">
    <source>
        <dbReference type="Proteomes" id="UP001178507"/>
    </source>
</evidence>
<dbReference type="EMBL" id="CAUJNA010002724">
    <property type="protein sequence ID" value="CAJ1394041.1"/>
    <property type="molecule type" value="Genomic_DNA"/>
</dbReference>
<dbReference type="Proteomes" id="UP001178507">
    <property type="component" value="Unassembled WGS sequence"/>
</dbReference>
<proteinExistence type="predicted"/>